<proteinExistence type="predicted"/>
<feature type="compositionally biased region" description="Low complexity" evidence="1">
    <location>
        <begin position="47"/>
        <end position="57"/>
    </location>
</feature>
<feature type="region of interest" description="Disordered" evidence="1">
    <location>
        <begin position="209"/>
        <end position="244"/>
    </location>
</feature>
<feature type="region of interest" description="Disordered" evidence="1">
    <location>
        <begin position="1"/>
        <end position="161"/>
    </location>
</feature>
<dbReference type="PANTHER" id="PTHR13464">
    <property type="entry name" value="TRANSCRIPTIONAL REGULATOR PROTEIN HCNGP"/>
    <property type="match status" value="1"/>
</dbReference>
<dbReference type="GO" id="GO:0005634">
    <property type="term" value="C:nucleus"/>
    <property type="evidence" value="ECO:0007669"/>
    <property type="project" value="TreeGrafter"/>
</dbReference>
<protein>
    <recommendedName>
        <fullName evidence="4">HCNGP-like protein</fullName>
    </recommendedName>
</protein>
<keyword evidence="3" id="KW-1185">Reference proteome</keyword>
<feature type="compositionally biased region" description="Pro residues" evidence="1">
    <location>
        <begin position="150"/>
        <end position="159"/>
    </location>
</feature>
<feature type="compositionally biased region" description="Acidic residues" evidence="1">
    <location>
        <begin position="101"/>
        <end position="110"/>
    </location>
</feature>
<dbReference type="AlphaFoldDB" id="A0AAV9I133"/>
<dbReference type="GO" id="GO:0006355">
    <property type="term" value="P:regulation of DNA-templated transcription"/>
    <property type="evidence" value="ECO:0007669"/>
    <property type="project" value="InterPro"/>
</dbReference>
<reference evidence="2" key="2">
    <citation type="submission" date="2023-06" db="EMBL/GenBank/DDBJ databases">
        <authorList>
            <consortium name="Lawrence Berkeley National Laboratory"/>
            <person name="Mondo S.J."/>
            <person name="Hensen N."/>
            <person name="Bonometti L."/>
            <person name="Westerberg I."/>
            <person name="Brannstrom I.O."/>
            <person name="Guillou S."/>
            <person name="Cros-Aarteil S."/>
            <person name="Calhoun S."/>
            <person name="Haridas S."/>
            <person name="Kuo A."/>
            <person name="Pangilinan J."/>
            <person name="Riley R."/>
            <person name="Labutti K."/>
            <person name="Andreopoulos B."/>
            <person name="Lipzen A."/>
            <person name="Chen C."/>
            <person name="Yanf M."/>
            <person name="Daum C."/>
            <person name="Ng V."/>
            <person name="Clum A."/>
            <person name="Steindorff A."/>
            <person name="Ohm R."/>
            <person name="Martin F."/>
            <person name="Silar P."/>
            <person name="Natvig D."/>
            <person name="Lalanne C."/>
            <person name="Gautier V."/>
            <person name="Ament-Velasquez S.L."/>
            <person name="Kruys A."/>
            <person name="Hutchinson M.I."/>
            <person name="Powell A.J."/>
            <person name="Barry K."/>
            <person name="Miller A.N."/>
            <person name="Grigoriev I.V."/>
            <person name="Debuchy R."/>
            <person name="Gladieux P."/>
            <person name="Thoren M.H."/>
            <person name="Johannesson H."/>
        </authorList>
    </citation>
    <scope>NUCLEOTIDE SEQUENCE</scope>
    <source>
        <strain evidence="2">PSN324</strain>
    </source>
</reference>
<feature type="region of interest" description="Disordered" evidence="1">
    <location>
        <begin position="262"/>
        <end position="306"/>
    </location>
</feature>
<reference evidence="2" key="1">
    <citation type="journal article" date="2023" name="Mol. Phylogenet. Evol.">
        <title>Genome-scale phylogeny and comparative genomics of the fungal order Sordariales.</title>
        <authorList>
            <person name="Hensen N."/>
            <person name="Bonometti L."/>
            <person name="Westerberg I."/>
            <person name="Brannstrom I.O."/>
            <person name="Guillou S."/>
            <person name="Cros-Aarteil S."/>
            <person name="Calhoun S."/>
            <person name="Haridas S."/>
            <person name="Kuo A."/>
            <person name="Mondo S."/>
            <person name="Pangilinan J."/>
            <person name="Riley R."/>
            <person name="LaButti K."/>
            <person name="Andreopoulos B."/>
            <person name="Lipzen A."/>
            <person name="Chen C."/>
            <person name="Yan M."/>
            <person name="Daum C."/>
            <person name="Ng V."/>
            <person name="Clum A."/>
            <person name="Steindorff A."/>
            <person name="Ohm R.A."/>
            <person name="Martin F."/>
            <person name="Silar P."/>
            <person name="Natvig D.O."/>
            <person name="Lalanne C."/>
            <person name="Gautier V."/>
            <person name="Ament-Velasquez S.L."/>
            <person name="Kruys A."/>
            <person name="Hutchinson M.I."/>
            <person name="Powell A.J."/>
            <person name="Barry K."/>
            <person name="Miller A.N."/>
            <person name="Grigoriev I.V."/>
            <person name="Debuchy R."/>
            <person name="Gladieux P."/>
            <person name="Hiltunen Thoren M."/>
            <person name="Johannesson H."/>
        </authorList>
    </citation>
    <scope>NUCLEOTIDE SEQUENCE</scope>
    <source>
        <strain evidence="2">PSN324</strain>
    </source>
</reference>
<feature type="compositionally biased region" description="Basic and acidic residues" evidence="1">
    <location>
        <begin position="262"/>
        <end position="280"/>
    </location>
</feature>
<feature type="compositionally biased region" description="Low complexity" evidence="1">
    <location>
        <begin position="283"/>
        <end position="296"/>
    </location>
</feature>
<organism evidence="2 3">
    <name type="scientific">Cladorrhinum samala</name>
    <dbReference type="NCBI Taxonomy" id="585594"/>
    <lineage>
        <taxon>Eukaryota</taxon>
        <taxon>Fungi</taxon>
        <taxon>Dikarya</taxon>
        <taxon>Ascomycota</taxon>
        <taxon>Pezizomycotina</taxon>
        <taxon>Sordariomycetes</taxon>
        <taxon>Sordariomycetidae</taxon>
        <taxon>Sordariales</taxon>
        <taxon>Podosporaceae</taxon>
        <taxon>Cladorrhinum</taxon>
    </lineage>
</organism>
<dbReference type="Proteomes" id="UP001321749">
    <property type="component" value="Unassembled WGS sequence"/>
</dbReference>
<dbReference type="PANTHER" id="PTHR13464:SF0">
    <property type="entry name" value="SAP30-BINDING PROTEIN"/>
    <property type="match status" value="1"/>
</dbReference>
<accession>A0AAV9I133</accession>
<comment type="caution">
    <text evidence="2">The sequence shown here is derived from an EMBL/GenBank/DDBJ whole genome shotgun (WGS) entry which is preliminary data.</text>
</comment>
<evidence type="ECO:0008006" key="4">
    <source>
        <dbReference type="Google" id="ProtNLM"/>
    </source>
</evidence>
<feature type="compositionally biased region" description="Basic and acidic residues" evidence="1">
    <location>
        <begin position="15"/>
        <end position="28"/>
    </location>
</feature>
<sequence length="306" mass="32512">MGLVAYDSSDEDQDDQVRTETRPQKPTDESSVSKPSNSPKPPPISSTPPAAEPSKNASPPPASSPSDSKPPDPKDGPELGPVLGPALGPSLPPRSSGPLLADEDPNDEVDMSFLSEPPTSLDPPKSPYTLNRTLLRDLSLPPVPNLSIPASPPGSPPPGLSALTSKFDNFLLLKRTKGIHFNQRLAANPGMRNPALTDRLLKFVGVSTGEEADDGDDHDDRNGEGPKGGGPIEQYGTTLGVEESGWDPRAFPAWAYYGQLRKQNERTARERERRKGERVEFVSAGLGASESASEGGSVTGKKRGRV</sequence>
<dbReference type="InterPro" id="IPR012479">
    <property type="entry name" value="SAP30BP"/>
</dbReference>
<evidence type="ECO:0000313" key="2">
    <source>
        <dbReference type="EMBL" id="KAK4465472.1"/>
    </source>
</evidence>
<feature type="compositionally biased region" description="Low complexity" evidence="1">
    <location>
        <begin position="78"/>
        <end position="100"/>
    </location>
</feature>
<evidence type="ECO:0000313" key="3">
    <source>
        <dbReference type="Proteomes" id="UP001321749"/>
    </source>
</evidence>
<name>A0AAV9I133_9PEZI</name>
<gene>
    <name evidence="2" type="ORF">QBC42DRAFT_261311</name>
</gene>
<dbReference type="EMBL" id="MU864939">
    <property type="protein sequence ID" value="KAK4465472.1"/>
    <property type="molecule type" value="Genomic_DNA"/>
</dbReference>
<evidence type="ECO:0000256" key="1">
    <source>
        <dbReference type="SAM" id="MobiDB-lite"/>
    </source>
</evidence>
<dbReference type="Pfam" id="PF07818">
    <property type="entry name" value="HCNGP"/>
    <property type="match status" value="1"/>
</dbReference>